<dbReference type="CDD" id="cd07821">
    <property type="entry name" value="PYR_PYL_RCAR_like"/>
    <property type="match status" value="1"/>
</dbReference>
<evidence type="ECO:0000313" key="2">
    <source>
        <dbReference type="Proteomes" id="UP000433050"/>
    </source>
</evidence>
<proteinExistence type="predicted"/>
<keyword evidence="2" id="KW-1185">Reference proteome</keyword>
<evidence type="ECO:0008006" key="3">
    <source>
        <dbReference type="Google" id="ProtNLM"/>
    </source>
</evidence>
<dbReference type="RefSeq" id="WP_159598177.1">
    <property type="nucleotide sequence ID" value="NZ_CACSAS010000001.1"/>
</dbReference>
<name>A0A5S9NJA2_9HYPH</name>
<protein>
    <recommendedName>
        <fullName evidence="3">Polyketide cyclase / dehydrase and lipid transport</fullName>
    </recommendedName>
</protein>
<dbReference type="InterPro" id="IPR019587">
    <property type="entry name" value="Polyketide_cyclase/dehydratase"/>
</dbReference>
<sequence length="148" mass="16851">MAHVYFSKILDVPANSAWQIVRDFGALPIWFPFVKRSELRGGGPHEVGTIRANTVADDSIIEERLLELSDRDRRIVYDIVKADIPTKNYSAVLQIHEVTNDQDRCFAEWSADFDVEGNPATAIEWVRDGIFKTCLEELESVVRSRKSV</sequence>
<dbReference type="Pfam" id="PF10604">
    <property type="entry name" value="Polyketide_cyc2"/>
    <property type="match status" value="1"/>
</dbReference>
<dbReference type="Proteomes" id="UP000433050">
    <property type="component" value="Unassembled WGS sequence"/>
</dbReference>
<dbReference type="EMBL" id="CACSAS010000001">
    <property type="protein sequence ID" value="CAA0090187.1"/>
    <property type="molecule type" value="Genomic_DNA"/>
</dbReference>
<dbReference type="SUPFAM" id="SSF55961">
    <property type="entry name" value="Bet v1-like"/>
    <property type="match status" value="1"/>
</dbReference>
<dbReference type="PANTHER" id="PTHR39332:SF7">
    <property type="entry name" value="SRPBCC FAMILY PROTEIN"/>
    <property type="match status" value="1"/>
</dbReference>
<reference evidence="1 2" key="1">
    <citation type="submission" date="2019-12" db="EMBL/GenBank/DDBJ databases">
        <authorList>
            <person name="Reyes-Prieto M."/>
        </authorList>
    </citation>
    <scope>NUCLEOTIDE SEQUENCE [LARGE SCALE GENOMIC DNA]</scope>
    <source>
        <strain evidence="1">HF14-78462</strain>
    </source>
</reference>
<accession>A0A5S9NJA2</accession>
<organism evidence="1 2">
    <name type="scientific">Starkeya nomas</name>
    <dbReference type="NCBI Taxonomy" id="2666134"/>
    <lineage>
        <taxon>Bacteria</taxon>
        <taxon>Pseudomonadati</taxon>
        <taxon>Pseudomonadota</taxon>
        <taxon>Alphaproteobacteria</taxon>
        <taxon>Hyphomicrobiales</taxon>
        <taxon>Xanthobacteraceae</taxon>
        <taxon>Starkeya</taxon>
    </lineage>
</organism>
<evidence type="ECO:0000313" key="1">
    <source>
        <dbReference type="EMBL" id="CAA0090187.1"/>
    </source>
</evidence>
<dbReference type="InterPro" id="IPR023393">
    <property type="entry name" value="START-like_dom_sf"/>
</dbReference>
<dbReference type="Gene3D" id="3.30.530.20">
    <property type="match status" value="1"/>
</dbReference>
<dbReference type="PANTHER" id="PTHR39332">
    <property type="entry name" value="BLL4707 PROTEIN"/>
    <property type="match status" value="1"/>
</dbReference>
<gene>
    <name evidence="1" type="ORF">STARVERO_01115</name>
</gene>
<dbReference type="AlphaFoldDB" id="A0A5S9NJA2"/>